<organism evidence="6 7">
    <name type="scientific">Aldrovandia affinis</name>
    <dbReference type="NCBI Taxonomy" id="143900"/>
    <lineage>
        <taxon>Eukaryota</taxon>
        <taxon>Metazoa</taxon>
        <taxon>Chordata</taxon>
        <taxon>Craniata</taxon>
        <taxon>Vertebrata</taxon>
        <taxon>Euteleostomi</taxon>
        <taxon>Actinopterygii</taxon>
        <taxon>Neopterygii</taxon>
        <taxon>Teleostei</taxon>
        <taxon>Notacanthiformes</taxon>
        <taxon>Halosauridae</taxon>
        <taxon>Aldrovandia</taxon>
    </lineage>
</organism>
<feature type="compositionally biased region" description="Acidic residues" evidence="3">
    <location>
        <begin position="67"/>
        <end position="81"/>
    </location>
</feature>
<feature type="compositionally biased region" description="Acidic residues" evidence="3">
    <location>
        <begin position="1"/>
        <end position="10"/>
    </location>
</feature>
<reference evidence="6" key="1">
    <citation type="journal article" date="2023" name="Science">
        <title>Genome structures resolve the early diversification of teleost fishes.</title>
        <authorList>
            <person name="Parey E."/>
            <person name="Louis A."/>
            <person name="Montfort J."/>
            <person name="Bouchez O."/>
            <person name="Roques C."/>
            <person name="Iampietro C."/>
            <person name="Lluch J."/>
            <person name="Castinel A."/>
            <person name="Donnadieu C."/>
            <person name="Desvignes T."/>
            <person name="Floi Bucao C."/>
            <person name="Jouanno E."/>
            <person name="Wen M."/>
            <person name="Mejri S."/>
            <person name="Dirks R."/>
            <person name="Jansen H."/>
            <person name="Henkel C."/>
            <person name="Chen W.J."/>
            <person name="Zahm M."/>
            <person name="Cabau C."/>
            <person name="Klopp C."/>
            <person name="Thompson A.W."/>
            <person name="Robinson-Rechavi M."/>
            <person name="Braasch I."/>
            <person name="Lecointre G."/>
            <person name="Bobe J."/>
            <person name="Postlethwait J.H."/>
            <person name="Berthelot C."/>
            <person name="Roest Crollius H."/>
            <person name="Guiguen Y."/>
        </authorList>
    </citation>
    <scope>NUCLEOTIDE SEQUENCE</scope>
    <source>
        <strain evidence="6">NC1722</strain>
    </source>
</reference>
<evidence type="ECO:0000259" key="5">
    <source>
        <dbReference type="Pfam" id="PF14915"/>
    </source>
</evidence>
<proteinExistence type="predicted"/>
<dbReference type="AlphaFoldDB" id="A0AAD7RVD7"/>
<gene>
    <name evidence="6" type="ORF">AAFF_G00097630</name>
</gene>
<evidence type="ECO:0000259" key="4">
    <source>
        <dbReference type="Pfam" id="PF12001"/>
    </source>
</evidence>
<dbReference type="InterPro" id="IPR021885">
    <property type="entry name" value="DUF3496"/>
</dbReference>
<dbReference type="EMBL" id="JAINUG010000163">
    <property type="protein sequence ID" value="KAJ8390985.1"/>
    <property type="molecule type" value="Genomic_DNA"/>
</dbReference>
<accession>A0AAD7RVD7</accession>
<feature type="domain" description="DUF3496" evidence="4">
    <location>
        <begin position="536"/>
        <end position="606"/>
    </location>
</feature>
<keyword evidence="1 2" id="KW-0175">Coiled coil</keyword>
<feature type="compositionally biased region" description="Basic and acidic residues" evidence="3">
    <location>
        <begin position="544"/>
        <end position="554"/>
    </location>
</feature>
<evidence type="ECO:0000256" key="1">
    <source>
        <dbReference type="ARBA" id="ARBA00023054"/>
    </source>
</evidence>
<feature type="coiled-coil region" evidence="2">
    <location>
        <begin position="181"/>
        <end position="208"/>
    </location>
</feature>
<dbReference type="InterPro" id="IPR039497">
    <property type="entry name" value="CC144C-like_CC_dom"/>
</dbReference>
<feature type="coiled-coil region" evidence="2">
    <location>
        <begin position="262"/>
        <end position="307"/>
    </location>
</feature>
<keyword evidence="7" id="KW-1185">Reference proteome</keyword>
<dbReference type="Pfam" id="PF12001">
    <property type="entry name" value="DUF3496"/>
    <property type="match status" value="1"/>
</dbReference>
<evidence type="ECO:0000256" key="3">
    <source>
        <dbReference type="SAM" id="MobiDB-lite"/>
    </source>
</evidence>
<name>A0AAD7RVD7_9TELE</name>
<evidence type="ECO:0000313" key="7">
    <source>
        <dbReference type="Proteomes" id="UP001221898"/>
    </source>
</evidence>
<dbReference type="Proteomes" id="UP001221898">
    <property type="component" value="Unassembled WGS sequence"/>
</dbReference>
<evidence type="ECO:0000313" key="6">
    <source>
        <dbReference type="EMBL" id="KAJ8390985.1"/>
    </source>
</evidence>
<protein>
    <submittedName>
        <fullName evidence="6">Uncharacterized protein</fullName>
    </submittedName>
</protein>
<dbReference type="Pfam" id="PF14915">
    <property type="entry name" value="CCDC144C"/>
    <property type="match status" value="1"/>
</dbReference>
<sequence length="629" mass="73164">MDTFDGDEADKDSQETVEQGLTNPAEPEENYTMEAEQSTASPDIDQPAAQSEIQNEDADANSSDILYDSDSDESMEEDASEQLESPSAYTLPESEQAAQEEGSDIIWQASPNVKLEPIPEEASDGLDLDTANTRLRTALTEERQKHMDARMEYHMIRRQLRKTVNQYRTEVEKGEMIETTNRSLELNVTELLNDRKQLEEDFDIAQSLLIRERSDRLHEQMEIEEETRKNLSQISDANLQLSEASDREKVLLLKNCTLREEMADLKMELEQVCRRRQEEEEQIAEKRDAQAEKLMNMERDLELNEEAFAKTVSQFNVQLSALRAKLETSSKMATHLSELEKENEGLCNQMEAEKNKAIIISQLKEAVDIKLEAEIKRNVEVDRVASKLRTQVKTIKKKLLDKHSCEMHNSQVETERVTSKLEAEVNKLSLQLEKELLKYCRLEMENGKLEEQLIKRFERVKRKKKTMAEEVTSLRRQLEACRLEQILAGKDRKEVEERANREMRKRIEEVSHFYRAQVTSQESLERVKATNEAGLRTQLEQRNRDLENELDRARTSQQDSITERDSAKAEAQYYRELHNEELRLRKNLEAKLERMNERMEEASNRHQRNIHMLTSSIINGSDTNLYSDS</sequence>
<evidence type="ECO:0000256" key="2">
    <source>
        <dbReference type="SAM" id="Coils"/>
    </source>
</evidence>
<feature type="domain" description="CCDC144C-like coiled-coil" evidence="5">
    <location>
        <begin position="138"/>
        <end position="432"/>
    </location>
</feature>
<feature type="coiled-coil region" evidence="2">
    <location>
        <begin position="418"/>
        <end position="484"/>
    </location>
</feature>
<comment type="caution">
    <text evidence="6">The sequence shown here is derived from an EMBL/GenBank/DDBJ whole genome shotgun (WGS) entry which is preliminary data.</text>
</comment>
<feature type="region of interest" description="Disordered" evidence="3">
    <location>
        <begin position="544"/>
        <end position="566"/>
    </location>
</feature>
<feature type="region of interest" description="Disordered" evidence="3">
    <location>
        <begin position="1"/>
        <end position="101"/>
    </location>
</feature>